<keyword evidence="2" id="KW-1185">Reference proteome</keyword>
<dbReference type="AlphaFoldDB" id="A0A4R7JTY8"/>
<dbReference type="OrthoDB" id="5422561at2"/>
<sequence>MSTPVRLDDQLVKQAAAEAGLQHRTTPRQIEFWASIGQAVAGQLSAEDLVALTQGLKEVHLERPSVEMPATDDIWADVEAARETGSLSESIRQDRVVYQASMEHPGYLEAIEPDGTRTLGIFRNGRFRKSDDRDAA</sequence>
<organism evidence="1 2">
    <name type="scientific">Halospina denitrificans</name>
    <dbReference type="NCBI Taxonomy" id="332522"/>
    <lineage>
        <taxon>Bacteria</taxon>
        <taxon>Pseudomonadati</taxon>
        <taxon>Pseudomonadota</taxon>
        <taxon>Gammaproteobacteria</taxon>
        <taxon>Halospina</taxon>
    </lineage>
</organism>
<evidence type="ECO:0000313" key="1">
    <source>
        <dbReference type="EMBL" id="TDT40369.1"/>
    </source>
</evidence>
<dbReference type="RefSeq" id="WP_133736373.1">
    <property type="nucleotide sequence ID" value="NZ_SOAX01000004.1"/>
</dbReference>
<reference evidence="1 2" key="1">
    <citation type="submission" date="2019-03" db="EMBL/GenBank/DDBJ databases">
        <title>Genomic Encyclopedia of Type Strains, Phase IV (KMG-IV): sequencing the most valuable type-strain genomes for metagenomic binning, comparative biology and taxonomic classification.</title>
        <authorList>
            <person name="Goeker M."/>
        </authorList>
    </citation>
    <scope>NUCLEOTIDE SEQUENCE [LARGE SCALE GENOMIC DNA]</scope>
    <source>
        <strain evidence="1 2">DSM 15505</strain>
    </source>
</reference>
<dbReference type="Proteomes" id="UP000295830">
    <property type="component" value="Unassembled WGS sequence"/>
</dbReference>
<proteinExistence type="predicted"/>
<evidence type="ECO:0000313" key="2">
    <source>
        <dbReference type="Proteomes" id="UP000295830"/>
    </source>
</evidence>
<dbReference type="Pfam" id="PF11903">
    <property type="entry name" value="ParD_like"/>
    <property type="match status" value="1"/>
</dbReference>
<accession>A0A4R7JTY8</accession>
<comment type="caution">
    <text evidence="1">The sequence shown here is derived from an EMBL/GenBank/DDBJ whole genome shotgun (WGS) entry which is preliminary data.</text>
</comment>
<dbReference type="InterPro" id="IPR021831">
    <property type="entry name" value="ParD-like"/>
</dbReference>
<dbReference type="EMBL" id="SOAX01000004">
    <property type="protein sequence ID" value="TDT40369.1"/>
    <property type="molecule type" value="Genomic_DNA"/>
</dbReference>
<protein>
    <submittedName>
        <fullName evidence="1">ParD-like antitoxin of type II ParDE toxin-antitoxin system</fullName>
    </submittedName>
</protein>
<gene>
    <name evidence="1" type="ORF">DES49_2135</name>
</gene>
<name>A0A4R7JTY8_9GAMM</name>